<keyword evidence="2" id="KW-0812">Transmembrane</keyword>
<evidence type="ECO:0000313" key="4">
    <source>
        <dbReference type="Proteomes" id="UP000186817"/>
    </source>
</evidence>
<name>A0A1Q9E1S3_SYMMI</name>
<keyword evidence="4" id="KW-1185">Reference proteome</keyword>
<proteinExistence type="predicted"/>
<evidence type="ECO:0000313" key="3">
    <source>
        <dbReference type="EMBL" id="OLQ01368.1"/>
    </source>
</evidence>
<dbReference type="EMBL" id="LSRX01000294">
    <property type="protein sequence ID" value="OLQ01368.1"/>
    <property type="molecule type" value="Genomic_DNA"/>
</dbReference>
<accession>A0A1Q9E1S3</accession>
<gene>
    <name evidence="3" type="ORF">AK812_SmicGene15889</name>
</gene>
<dbReference type="OrthoDB" id="415068at2759"/>
<protein>
    <submittedName>
        <fullName evidence="3">Uncharacterized protein</fullName>
    </submittedName>
</protein>
<sequence>MGSASKIEDFVAGPKDQAWIKEVIHSWGYDLPDDGSLAALQADVIELGVDDYLLKLPDDTEVRQKAICKRFLKAMADAKTMDPPSPPGVVESVDASKEPEPASEAPKEIVPSENRNTDYYVTLHHLAPENQDFRAHVTVRFREGPPAHYTIPSFCCTTVRLDATTTAIDVRTNNAHDSLAGATHTFDVTCADAEYREDGMNFYIFSDTQLALQTEQEKGCFKCLCLTCIYPPLGAIILILAGLINLVMRALRPRQMVINFEPGEKGGKLDRKESSVLHFLRHGAPNQPQPIDIQDEKTGTSASFTLWSGQSHVLSRASGKKVTWHSPGKPGPQAFDAAPFANRHLYLLLQGAKRCFAPAVCIGQRILAPEEDQFWIHLHHVAPGGKDLQAKVRVRSKNGSTAARAWLREMSLVPEALPAAGCALAMSGVKTLEVESRHSDGTILVATAIVDVAAWAPQLKFYGSDNATCLTDGSAWKHVRESSVYQPGFCWVLLLLLAPLGLYVAALGLFYMLLAELSPKRAKCPRHVAQRLVMQVASSVLCHAIKQCMQLAVQKLTWYHSVQAQEARWQPPSRMVERAPGGDDSPDEFFDALGPSEGDDDGADHPSHQYVQDSSEDLAPELLSSGSSEAIATRVAQAVSNALHLTEGRALALIPSDWQQMRNVTLCMRAMTRGECFHPHTVHVSDDFGALPAAPEGPTVPGPAPARTACPRARMTIEEVDEAIADLELSAMIDTLEEEEATNPAITEETEADLASNEASAGMEAWLKQVGPSGVTEVLPESRAARRDRWSHLSEEALANEMLDMELGALVSSLEEPMDEATLNEVAADMLLNPMPDTAPPASSSASSGSTPAPVLLPLAHAYTRSGILGFLLWLNKDGRSKVNTATLPDHHRDNPIGRQSGSVPFSGQSTEQIEILVAKLGTTEGCYIGPSLARDCGAQPQLPQGGLMDTRNQEVQALAAEAQAGVVERVQELSGRSPGICGPVALEQHIAQQNQAELQAKKAGVIQAPFVPEHGARHRHQDNDLHTFAGSSSNPRILMLSYLQDGSGYGKLFLLWMPDVYNRVSPWNPPLPDCRRHKTIKVLEAVQAENIYAASKRFAPKQARRRLQLRTKEGHLLSHEQEFLRIRDYFTCLYKGPSTPPVMLTHTVCFEETEVQMALGRLAAGKAMPQHSAPAAIWRKCSVQVASRLCQQLNASLVTGSNLLPLNWSISDMALIPKPGKAMTSPEQLRPISLLPMPAKALGLEERHVQVSIDKTVAIVELQGPGAAKCLERYLVSRPNHEGRYFKFVIAGEPRYVKVVPQHTYLGVIIGYKKPEQETAKHRRDLATGAFRRLKKILTCRDVPLKLRLTSLAGWVLQIHLRVFNRTDTAAMEPVCEGPACCG</sequence>
<organism evidence="3 4">
    <name type="scientific">Symbiodinium microadriaticum</name>
    <name type="common">Dinoflagellate</name>
    <name type="synonym">Zooxanthella microadriatica</name>
    <dbReference type="NCBI Taxonomy" id="2951"/>
    <lineage>
        <taxon>Eukaryota</taxon>
        <taxon>Sar</taxon>
        <taxon>Alveolata</taxon>
        <taxon>Dinophyceae</taxon>
        <taxon>Suessiales</taxon>
        <taxon>Symbiodiniaceae</taxon>
        <taxon>Symbiodinium</taxon>
    </lineage>
</organism>
<feature type="region of interest" description="Disordered" evidence="1">
    <location>
        <begin position="886"/>
        <end position="907"/>
    </location>
</feature>
<dbReference type="Proteomes" id="UP000186817">
    <property type="component" value="Unassembled WGS sequence"/>
</dbReference>
<feature type="transmembrane region" description="Helical" evidence="2">
    <location>
        <begin position="229"/>
        <end position="248"/>
    </location>
</feature>
<keyword evidence="2" id="KW-0472">Membrane</keyword>
<evidence type="ECO:0000256" key="1">
    <source>
        <dbReference type="SAM" id="MobiDB-lite"/>
    </source>
</evidence>
<feature type="compositionally biased region" description="Polar residues" evidence="1">
    <location>
        <begin position="898"/>
        <end position="907"/>
    </location>
</feature>
<keyword evidence="2" id="KW-1133">Transmembrane helix</keyword>
<comment type="caution">
    <text evidence="3">The sequence shown here is derived from an EMBL/GenBank/DDBJ whole genome shotgun (WGS) entry which is preliminary data.</text>
</comment>
<feature type="transmembrane region" description="Helical" evidence="2">
    <location>
        <begin position="489"/>
        <end position="514"/>
    </location>
</feature>
<feature type="region of interest" description="Disordered" evidence="1">
    <location>
        <begin position="570"/>
        <end position="614"/>
    </location>
</feature>
<reference evidence="3 4" key="1">
    <citation type="submission" date="2016-02" db="EMBL/GenBank/DDBJ databases">
        <title>Genome analysis of coral dinoflagellate symbionts highlights evolutionary adaptations to a symbiotic lifestyle.</title>
        <authorList>
            <person name="Aranda M."/>
            <person name="Li Y."/>
            <person name="Liew Y.J."/>
            <person name="Baumgarten S."/>
            <person name="Simakov O."/>
            <person name="Wilson M."/>
            <person name="Piel J."/>
            <person name="Ashoor H."/>
            <person name="Bougouffa S."/>
            <person name="Bajic V.B."/>
            <person name="Ryu T."/>
            <person name="Ravasi T."/>
            <person name="Bayer T."/>
            <person name="Micklem G."/>
            <person name="Kim H."/>
            <person name="Bhak J."/>
            <person name="Lajeunesse T.C."/>
            <person name="Voolstra C.R."/>
        </authorList>
    </citation>
    <scope>NUCLEOTIDE SEQUENCE [LARGE SCALE GENOMIC DNA]</scope>
    <source>
        <strain evidence="3 4">CCMP2467</strain>
    </source>
</reference>
<evidence type="ECO:0000256" key="2">
    <source>
        <dbReference type="SAM" id="Phobius"/>
    </source>
</evidence>
<feature type="region of interest" description="Disordered" evidence="1">
    <location>
        <begin position="79"/>
        <end position="114"/>
    </location>
</feature>